<name>A0A937FFJ3_9CLOT</name>
<organism evidence="2 3">
    <name type="scientific">Clostridium paridis</name>
    <dbReference type="NCBI Taxonomy" id="2803863"/>
    <lineage>
        <taxon>Bacteria</taxon>
        <taxon>Bacillati</taxon>
        <taxon>Bacillota</taxon>
        <taxon>Clostridia</taxon>
        <taxon>Eubacteriales</taxon>
        <taxon>Clostridiaceae</taxon>
        <taxon>Clostridium</taxon>
    </lineage>
</organism>
<dbReference type="InterPro" id="IPR025699">
    <property type="entry name" value="ABC2_memb-like"/>
</dbReference>
<sequence length="219" mass="25026">MKSLSFLKLDFRMMKGIFRYFLLLPAIFLIFFMKENPILGIGYMFFLLVIVGTVLFSAEVNEECTKMYYMLPSKISHMVLGRFLYLSSLIIIMWGINGGVIWYFYSNNLLSNLELSIVCISGVVASIICLVQYPIYYKFGLEKGKMLSMIIYMVPSFIVFLLPTFLSGKNAVMINLINKTISISQEKPYILPILGGLIVVLVWVVSYIISCSICKNKEL</sequence>
<feature type="transmembrane region" description="Helical" evidence="1">
    <location>
        <begin position="115"/>
        <end position="137"/>
    </location>
</feature>
<comment type="caution">
    <text evidence="2">The sequence shown here is derived from an EMBL/GenBank/DDBJ whole genome shotgun (WGS) entry which is preliminary data.</text>
</comment>
<dbReference type="AlphaFoldDB" id="A0A937FFJ3"/>
<keyword evidence="1" id="KW-0812">Transmembrane</keyword>
<dbReference type="Proteomes" id="UP000623681">
    <property type="component" value="Unassembled WGS sequence"/>
</dbReference>
<dbReference type="Pfam" id="PF13346">
    <property type="entry name" value="ABC2_membrane_5"/>
    <property type="match status" value="1"/>
</dbReference>
<keyword evidence="1" id="KW-1133">Transmembrane helix</keyword>
<evidence type="ECO:0000313" key="3">
    <source>
        <dbReference type="Proteomes" id="UP000623681"/>
    </source>
</evidence>
<gene>
    <name evidence="2" type="ORF">JK634_04055</name>
</gene>
<dbReference type="EMBL" id="JAESWA010000017">
    <property type="protein sequence ID" value="MBL4930967.1"/>
    <property type="molecule type" value="Genomic_DNA"/>
</dbReference>
<dbReference type="RefSeq" id="WP_202766344.1">
    <property type="nucleotide sequence ID" value="NZ_JAESWA010000017.1"/>
</dbReference>
<feature type="transmembrane region" description="Helical" evidence="1">
    <location>
        <begin position="16"/>
        <end position="33"/>
    </location>
</feature>
<feature type="transmembrane region" description="Helical" evidence="1">
    <location>
        <begin position="79"/>
        <end position="103"/>
    </location>
</feature>
<accession>A0A937FFJ3</accession>
<protein>
    <submittedName>
        <fullName evidence="2">ABC-2 transporter permease</fullName>
    </submittedName>
</protein>
<reference evidence="2" key="1">
    <citation type="submission" date="2021-01" db="EMBL/GenBank/DDBJ databases">
        <title>Genome public.</title>
        <authorList>
            <person name="Liu C."/>
            <person name="Sun Q."/>
        </authorList>
    </citation>
    <scope>NUCLEOTIDE SEQUENCE</scope>
    <source>
        <strain evidence="2">YIM B02565</strain>
    </source>
</reference>
<feature type="transmembrane region" description="Helical" evidence="1">
    <location>
        <begin position="39"/>
        <end position="58"/>
    </location>
</feature>
<feature type="transmembrane region" description="Helical" evidence="1">
    <location>
        <begin position="149"/>
        <end position="168"/>
    </location>
</feature>
<proteinExistence type="predicted"/>
<keyword evidence="3" id="KW-1185">Reference proteome</keyword>
<evidence type="ECO:0000256" key="1">
    <source>
        <dbReference type="SAM" id="Phobius"/>
    </source>
</evidence>
<evidence type="ECO:0000313" key="2">
    <source>
        <dbReference type="EMBL" id="MBL4930967.1"/>
    </source>
</evidence>
<feature type="transmembrane region" description="Helical" evidence="1">
    <location>
        <begin position="188"/>
        <end position="209"/>
    </location>
</feature>
<keyword evidence="1" id="KW-0472">Membrane</keyword>